<proteinExistence type="inferred from homology"/>
<dbReference type="NCBIfam" id="TIGR00205">
    <property type="entry name" value="fliE"/>
    <property type="match status" value="1"/>
</dbReference>
<dbReference type="GO" id="GO:0009425">
    <property type="term" value="C:bacterial-type flagellum basal body"/>
    <property type="evidence" value="ECO:0007669"/>
    <property type="project" value="UniProtKB-SubCell"/>
</dbReference>
<keyword evidence="6" id="KW-0969">Cilium</keyword>
<reference evidence="6 7" key="1">
    <citation type="submission" date="2016-03" db="EMBL/GenBank/DDBJ databases">
        <authorList>
            <person name="Ploux O."/>
        </authorList>
    </citation>
    <scope>NUCLEOTIDE SEQUENCE [LARGE SCALE GENOMIC DNA]</scope>
    <source>
        <strain evidence="6 7">BER2</strain>
    </source>
</reference>
<dbReference type="AlphaFoldDB" id="A0A150WVF1"/>
<dbReference type="OrthoDB" id="5297826at2"/>
<evidence type="ECO:0000313" key="7">
    <source>
        <dbReference type="Proteomes" id="UP000075391"/>
    </source>
</evidence>
<keyword evidence="3 4" id="KW-0975">Bacterial flagellum</keyword>
<evidence type="ECO:0000256" key="1">
    <source>
        <dbReference type="ARBA" id="ARBA00004117"/>
    </source>
</evidence>
<dbReference type="GO" id="GO:0071973">
    <property type="term" value="P:bacterial-type flagellum-dependent cell motility"/>
    <property type="evidence" value="ECO:0007669"/>
    <property type="project" value="InterPro"/>
</dbReference>
<accession>A0A150WVF1</accession>
<gene>
    <name evidence="4" type="primary">fliE</name>
    <name evidence="6" type="ORF">AZI85_00300</name>
</gene>
<dbReference type="RefSeq" id="WP_063242218.1">
    <property type="nucleotide sequence ID" value="NZ_LUKF01000001.1"/>
</dbReference>
<protein>
    <recommendedName>
        <fullName evidence="4 5">Flagellar hook-basal body complex protein FliE</fullName>
    </recommendedName>
</protein>
<dbReference type="PANTHER" id="PTHR34653">
    <property type="match status" value="1"/>
</dbReference>
<dbReference type="HAMAP" id="MF_00724">
    <property type="entry name" value="FliE"/>
    <property type="match status" value="1"/>
</dbReference>
<organism evidence="6 7">
    <name type="scientific">Bdellovibrio bacteriovorus</name>
    <dbReference type="NCBI Taxonomy" id="959"/>
    <lineage>
        <taxon>Bacteria</taxon>
        <taxon>Pseudomonadati</taxon>
        <taxon>Bdellovibrionota</taxon>
        <taxon>Bdellovibrionia</taxon>
        <taxon>Bdellovibrionales</taxon>
        <taxon>Pseudobdellovibrionaceae</taxon>
        <taxon>Bdellovibrio</taxon>
    </lineage>
</organism>
<evidence type="ECO:0000256" key="3">
    <source>
        <dbReference type="ARBA" id="ARBA00023143"/>
    </source>
</evidence>
<dbReference type="InterPro" id="IPR001624">
    <property type="entry name" value="FliE"/>
</dbReference>
<dbReference type="Proteomes" id="UP000075391">
    <property type="component" value="Unassembled WGS sequence"/>
</dbReference>
<comment type="caution">
    <text evidence="6">The sequence shown here is derived from an EMBL/GenBank/DDBJ whole genome shotgun (WGS) entry which is preliminary data.</text>
</comment>
<keyword evidence="6" id="KW-0282">Flagellum</keyword>
<dbReference type="PANTHER" id="PTHR34653:SF1">
    <property type="entry name" value="FLAGELLAR HOOK-BASAL BODY COMPLEX PROTEIN FLIE"/>
    <property type="match status" value="1"/>
</dbReference>
<evidence type="ECO:0000256" key="5">
    <source>
        <dbReference type="NCBIfam" id="TIGR00205"/>
    </source>
</evidence>
<comment type="similarity">
    <text evidence="2 4">Belongs to the FliE family.</text>
</comment>
<dbReference type="GO" id="GO:0003774">
    <property type="term" value="F:cytoskeletal motor activity"/>
    <property type="evidence" value="ECO:0007669"/>
    <property type="project" value="InterPro"/>
</dbReference>
<dbReference type="GO" id="GO:0005198">
    <property type="term" value="F:structural molecule activity"/>
    <property type="evidence" value="ECO:0007669"/>
    <property type="project" value="UniProtKB-UniRule"/>
</dbReference>
<name>A0A150WVF1_BDEBC</name>
<sequence>MEGFTVSNANRFLDTGVIRDSKSLSIEGPSSTSSTADTGKSFADTLKDAVSSVNEMQKSSDKAMQNLATGKTDNVAEVMIAAEKADIALKVMVQVRNKIIDAYQEVMKMQV</sequence>
<keyword evidence="6" id="KW-0966">Cell projection</keyword>
<comment type="subcellular location">
    <subcellularLocation>
        <location evidence="1 4">Bacterial flagellum basal body</location>
    </subcellularLocation>
</comment>
<dbReference type="EMBL" id="LUKF01000001">
    <property type="protein sequence ID" value="KYG70431.1"/>
    <property type="molecule type" value="Genomic_DNA"/>
</dbReference>
<evidence type="ECO:0000256" key="4">
    <source>
        <dbReference type="HAMAP-Rule" id="MF_00724"/>
    </source>
</evidence>
<evidence type="ECO:0000256" key="2">
    <source>
        <dbReference type="ARBA" id="ARBA00009272"/>
    </source>
</evidence>
<dbReference type="Pfam" id="PF02049">
    <property type="entry name" value="FliE"/>
    <property type="match status" value="1"/>
</dbReference>
<evidence type="ECO:0000313" key="6">
    <source>
        <dbReference type="EMBL" id="KYG70431.1"/>
    </source>
</evidence>
<dbReference type="PRINTS" id="PR01006">
    <property type="entry name" value="FLGHOOKFLIE"/>
</dbReference>